<gene>
    <name evidence="2" type="ORF">GCM10009092_24300</name>
</gene>
<dbReference type="CDD" id="cd07043">
    <property type="entry name" value="STAS_anti-anti-sigma_factors"/>
    <property type="match status" value="1"/>
</dbReference>
<name>A0ABP3H0Q6_9ALTE</name>
<dbReference type="EMBL" id="BAAAEI010000012">
    <property type="protein sequence ID" value="GAA0359218.1"/>
    <property type="molecule type" value="Genomic_DNA"/>
</dbReference>
<dbReference type="InterPro" id="IPR036513">
    <property type="entry name" value="STAS_dom_sf"/>
</dbReference>
<dbReference type="Gene3D" id="3.30.750.24">
    <property type="entry name" value="STAS domain"/>
    <property type="match status" value="1"/>
</dbReference>
<dbReference type="PANTHER" id="PTHR33495:SF2">
    <property type="entry name" value="ANTI-SIGMA FACTOR ANTAGONIST TM_1081-RELATED"/>
    <property type="match status" value="1"/>
</dbReference>
<evidence type="ECO:0000313" key="3">
    <source>
        <dbReference type="Proteomes" id="UP001501757"/>
    </source>
</evidence>
<comment type="caution">
    <text evidence="2">The sequence shown here is derived from an EMBL/GenBank/DDBJ whole genome shotgun (WGS) entry which is preliminary data.</text>
</comment>
<evidence type="ECO:0000259" key="1">
    <source>
        <dbReference type="PROSITE" id="PS50801"/>
    </source>
</evidence>
<proteinExistence type="predicted"/>
<dbReference type="RefSeq" id="WP_343845192.1">
    <property type="nucleotide sequence ID" value="NZ_BAAAEI010000012.1"/>
</dbReference>
<dbReference type="InterPro" id="IPR002645">
    <property type="entry name" value="STAS_dom"/>
</dbReference>
<dbReference type="SUPFAM" id="SSF52091">
    <property type="entry name" value="SpoIIaa-like"/>
    <property type="match status" value="1"/>
</dbReference>
<dbReference type="PANTHER" id="PTHR33495">
    <property type="entry name" value="ANTI-SIGMA FACTOR ANTAGONIST TM_1081-RELATED-RELATED"/>
    <property type="match status" value="1"/>
</dbReference>
<keyword evidence="3" id="KW-1185">Reference proteome</keyword>
<evidence type="ECO:0000313" key="2">
    <source>
        <dbReference type="EMBL" id="GAA0359218.1"/>
    </source>
</evidence>
<feature type="domain" description="STAS" evidence="1">
    <location>
        <begin position="4"/>
        <end position="71"/>
    </location>
</feature>
<sequence length="165" mass="18587">MNKEHVLFACQDGVCVFKFVGDLRHTDVQGMDSYVQSLFQPHKRCNAVSVDLSQTRYMDSTCLGLLAMIARYSIAADSGKPALVCNNKDMLQLLRSMCLDQVFVLVERGREQLNFQGLEGDTSDDMQARLIYQAHQALSDLSESNKAMFQPVVDLMAEELKNSRK</sequence>
<reference evidence="3" key="1">
    <citation type="journal article" date="2019" name="Int. J. Syst. Evol. Microbiol.">
        <title>The Global Catalogue of Microorganisms (GCM) 10K type strain sequencing project: providing services to taxonomists for standard genome sequencing and annotation.</title>
        <authorList>
            <consortium name="The Broad Institute Genomics Platform"/>
            <consortium name="The Broad Institute Genome Sequencing Center for Infectious Disease"/>
            <person name="Wu L."/>
            <person name="Ma J."/>
        </authorList>
    </citation>
    <scope>NUCLEOTIDE SEQUENCE [LARGE SCALE GENOMIC DNA]</scope>
    <source>
        <strain evidence="3">JCM 13378</strain>
    </source>
</reference>
<protein>
    <recommendedName>
        <fullName evidence="1">STAS domain-containing protein</fullName>
    </recommendedName>
</protein>
<dbReference type="PROSITE" id="PS50801">
    <property type="entry name" value="STAS"/>
    <property type="match status" value="1"/>
</dbReference>
<dbReference type="Proteomes" id="UP001501757">
    <property type="component" value="Unassembled WGS sequence"/>
</dbReference>
<dbReference type="Pfam" id="PF01740">
    <property type="entry name" value="STAS"/>
    <property type="match status" value="1"/>
</dbReference>
<organism evidence="2 3">
    <name type="scientific">Bowmanella denitrificans</name>
    <dbReference type="NCBI Taxonomy" id="366582"/>
    <lineage>
        <taxon>Bacteria</taxon>
        <taxon>Pseudomonadati</taxon>
        <taxon>Pseudomonadota</taxon>
        <taxon>Gammaproteobacteria</taxon>
        <taxon>Alteromonadales</taxon>
        <taxon>Alteromonadaceae</taxon>
        <taxon>Bowmanella</taxon>
    </lineage>
</organism>
<accession>A0ABP3H0Q6</accession>